<evidence type="ECO:0000256" key="1">
    <source>
        <dbReference type="ARBA" id="ARBA00006865"/>
    </source>
</evidence>
<dbReference type="Gene3D" id="2.60.40.2700">
    <property type="match status" value="1"/>
</dbReference>
<comment type="similarity">
    <text evidence="1">Belongs to the glycosyl hydrolase 16 family.</text>
</comment>
<dbReference type="Proteomes" id="UP000317572">
    <property type="component" value="Chromosome"/>
</dbReference>
<reference evidence="3 4" key="1">
    <citation type="submission" date="2018-11" db="EMBL/GenBank/DDBJ databases">
        <title>The first complete genome of Serratia liquefaciens isolated from metalophyte plant revel distinctness adaptive mechanisms in an extreme habitat.</title>
        <authorList>
            <person name="Caneschi W.L."/>
            <person name="Sanchez A.B."/>
            <person name="Felestrino E.B."/>
            <person name="Assis R.A.B."/>
            <person name="Lemes C.G.C."/>
            <person name="Cordeiro I.F."/>
            <person name="Fonseca N.P."/>
            <person name="Villa M."/>
            <person name="Vieira I.T."/>
            <person name="Moraes L.A."/>
            <person name="Kamino L.H.Y."/>
            <person name="do Carmo F."/>
            <person name="Garcia C.M."/>
            <person name="Almeida N.F."/>
            <person name="Silva R.S."/>
            <person name="Ferro J.A."/>
            <person name="Ferro M.I.T."/>
            <person name="Varani A.M."/>
            <person name="Ferreira R.M."/>
            <person name="dos Santos V.L."/>
            <person name="Silva U.C."/>
            <person name="Setubal J.C."/>
            <person name="Moreira L.M."/>
        </authorList>
    </citation>
    <scope>NUCLEOTIDE SEQUENCE [LARGE SCALE GENOMIC DNA]</scope>
    <source>
        <strain evidence="3 4">FG3</strain>
    </source>
</reference>
<proteinExistence type="inferred from homology"/>
<dbReference type="GO" id="GO:0005975">
    <property type="term" value="P:carbohydrate metabolic process"/>
    <property type="evidence" value="ECO:0007669"/>
    <property type="project" value="InterPro"/>
</dbReference>
<dbReference type="SUPFAM" id="SSF49899">
    <property type="entry name" value="Concanavalin A-like lectins/glucanases"/>
    <property type="match status" value="1"/>
</dbReference>
<dbReference type="InterPro" id="IPR000757">
    <property type="entry name" value="Beta-glucanase-like"/>
</dbReference>
<evidence type="ECO:0000313" key="4">
    <source>
        <dbReference type="Proteomes" id="UP000317572"/>
    </source>
</evidence>
<dbReference type="PROSITE" id="PS51762">
    <property type="entry name" value="GH16_2"/>
    <property type="match status" value="1"/>
</dbReference>
<accession>A0A515CX32</accession>
<dbReference type="Gene3D" id="2.60.120.200">
    <property type="match status" value="1"/>
</dbReference>
<organism evidence="3 4">
    <name type="scientific">Serratia liquefaciens</name>
    <dbReference type="NCBI Taxonomy" id="614"/>
    <lineage>
        <taxon>Bacteria</taxon>
        <taxon>Pseudomonadati</taxon>
        <taxon>Pseudomonadota</taxon>
        <taxon>Gammaproteobacteria</taxon>
        <taxon>Enterobacterales</taxon>
        <taxon>Yersiniaceae</taxon>
        <taxon>Serratia</taxon>
    </lineage>
</organism>
<gene>
    <name evidence="3" type="ORF">EGO53_13365</name>
</gene>
<dbReference type="AlphaFoldDB" id="A0A515CX32"/>
<feature type="domain" description="GH16" evidence="2">
    <location>
        <begin position="318"/>
        <end position="583"/>
    </location>
</feature>
<dbReference type="RefSeq" id="WP_142815502.1">
    <property type="nucleotide sequence ID" value="NZ_CP033893.1"/>
</dbReference>
<protein>
    <recommendedName>
        <fullName evidence="2">GH16 domain-containing protein</fullName>
    </recommendedName>
</protein>
<evidence type="ECO:0000313" key="3">
    <source>
        <dbReference type="EMBL" id="QDL32724.1"/>
    </source>
</evidence>
<dbReference type="GO" id="GO:0004553">
    <property type="term" value="F:hydrolase activity, hydrolyzing O-glycosyl compounds"/>
    <property type="evidence" value="ECO:0007669"/>
    <property type="project" value="InterPro"/>
</dbReference>
<dbReference type="InterPro" id="IPR013320">
    <property type="entry name" value="ConA-like_dom_sf"/>
</dbReference>
<name>A0A515CX32_SERLI</name>
<sequence>MTKINEKAHWEDDVYLIERSDKVAGGRDGTANVQAKQLANRTLYLKDSLEAIPDYRIYTFYATDADPDGTIAGLAGTPVGESFRVGLGKRKGFVTYINKDGIALEIAREIGADTVDLNLGEKLLSAKDSNGRDYLIIDSRARLWLSGLKRSVQAMLSELAGAVFNSSSSDILNLKDDAGNDVIVVSAKGGLYLPGIKGSVQDAIKKAAASGSQGITIAGRMSVGSALYAVLPEGLFASDYQWQRDGVNITGETRPFYILQASDLSKSISCKVSGITGGVRAVDASGVTIGGVALESPGAVGTLYEGFTLSAGDDFNTLDILSPTNPLGRWITTRTYLNPPRGSDTILGTMYDADPAFTGFNDSNRGVPVAFDNMRAENSVLRLQARAATADERRHVQGNRNELAAMLSSVGAFSFFAGEMGSGECIIEWLVMFTPAETNPAGWHPSLWTQSSLPSYTYGSDEIDVVEGISQLATCNWNRWRPDGSHQSGGSLGSDKPLMDGRYRKITAVLSKSEVRIYIDDVLTDTTQINVNTSNEPGYLLMSSHIYAGNFRGDIYDQAAWNTFTEGGTISIDWCRVWRKTGTSHIKPLVPVHPANINFGEQAVLTLPSMASLWGREDISEFVQCVMVEENEPGGSHTTPYNTLPPFVSYDSQTRQITVSPGYEKAGRLNVVVYGYLTDGSSSEPARTYVNIGPHIPDALAIGKNASFDLYAACDCGVLVTDGIRCTKFISISGLPAGMIYNPLSGLLMSSGVTPGVYPVTLQCINSVGQQSIKTINITVGD</sequence>
<dbReference type="EMBL" id="CP033893">
    <property type="protein sequence ID" value="QDL32724.1"/>
    <property type="molecule type" value="Genomic_DNA"/>
</dbReference>
<evidence type="ECO:0000259" key="2">
    <source>
        <dbReference type="PROSITE" id="PS51762"/>
    </source>
</evidence>